<name>G9P6A4_HYPAI</name>
<organism evidence="2 3">
    <name type="scientific">Hypocrea atroviridis (strain ATCC 20476 / IMI 206040)</name>
    <name type="common">Trichoderma atroviride</name>
    <dbReference type="NCBI Taxonomy" id="452589"/>
    <lineage>
        <taxon>Eukaryota</taxon>
        <taxon>Fungi</taxon>
        <taxon>Dikarya</taxon>
        <taxon>Ascomycota</taxon>
        <taxon>Pezizomycotina</taxon>
        <taxon>Sordariomycetes</taxon>
        <taxon>Hypocreomycetidae</taxon>
        <taxon>Hypocreales</taxon>
        <taxon>Hypocreaceae</taxon>
        <taxon>Trichoderma</taxon>
    </lineage>
</organism>
<dbReference type="Proteomes" id="UP000005426">
    <property type="component" value="Unassembled WGS sequence"/>
</dbReference>
<evidence type="ECO:0000256" key="1">
    <source>
        <dbReference type="SAM" id="MobiDB-lite"/>
    </source>
</evidence>
<dbReference type="HOGENOM" id="CLU_1787117_0_0_1"/>
<accession>G9P6A4</accession>
<gene>
    <name evidence="2" type="ORF">TRIATDRAFT_302001</name>
</gene>
<evidence type="ECO:0000313" key="3">
    <source>
        <dbReference type="Proteomes" id="UP000005426"/>
    </source>
</evidence>
<evidence type="ECO:0000313" key="2">
    <source>
        <dbReference type="EMBL" id="EHK41435.1"/>
    </source>
</evidence>
<proteinExistence type="predicted"/>
<feature type="region of interest" description="Disordered" evidence="1">
    <location>
        <begin position="1"/>
        <end position="29"/>
    </location>
</feature>
<protein>
    <submittedName>
        <fullName evidence="2">Uncharacterized protein</fullName>
    </submittedName>
</protein>
<dbReference type="OrthoDB" id="10610749at2759"/>
<keyword evidence="3" id="KW-1185">Reference proteome</keyword>
<feature type="compositionally biased region" description="Basic and acidic residues" evidence="1">
    <location>
        <begin position="1"/>
        <end position="14"/>
    </location>
</feature>
<comment type="caution">
    <text evidence="2">The sequence shown here is derived from an EMBL/GenBank/DDBJ whole genome shotgun (WGS) entry which is preliminary data.</text>
</comment>
<dbReference type="EMBL" id="ABDG02000027">
    <property type="protein sequence ID" value="EHK41435.1"/>
    <property type="molecule type" value="Genomic_DNA"/>
</dbReference>
<reference evidence="2 3" key="1">
    <citation type="journal article" date="2011" name="Genome Biol.">
        <title>Comparative genome sequence analysis underscores mycoparasitism as the ancestral life style of Trichoderma.</title>
        <authorList>
            <person name="Kubicek C.P."/>
            <person name="Herrera-Estrella A."/>
            <person name="Seidl-Seiboth V."/>
            <person name="Martinez D.A."/>
            <person name="Druzhinina I.S."/>
            <person name="Thon M."/>
            <person name="Zeilinger S."/>
            <person name="Casas-Flores S."/>
            <person name="Horwitz B.A."/>
            <person name="Mukherjee P.K."/>
            <person name="Mukherjee M."/>
            <person name="Kredics L."/>
            <person name="Alcaraz L.D."/>
            <person name="Aerts A."/>
            <person name="Antal Z."/>
            <person name="Atanasova L."/>
            <person name="Cervantes-Badillo M.G."/>
            <person name="Challacombe J."/>
            <person name="Chertkov O."/>
            <person name="McCluskey K."/>
            <person name="Coulpier F."/>
            <person name="Deshpande N."/>
            <person name="von Doehren H."/>
            <person name="Ebbole D.J."/>
            <person name="Esquivel-Naranjo E.U."/>
            <person name="Fekete E."/>
            <person name="Flipphi M."/>
            <person name="Glaser F."/>
            <person name="Gomez-Rodriguez E.Y."/>
            <person name="Gruber S."/>
            <person name="Han C."/>
            <person name="Henrissat B."/>
            <person name="Hermosa R."/>
            <person name="Hernandez-Onate M."/>
            <person name="Karaffa L."/>
            <person name="Kosti I."/>
            <person name="Le Crom S."/>
            <person name="Lindquist E."/>
            <person name="Lucas S."/>
            <person name="Luebeck M."/>
            <person name="Luebeck P.S."/>
            <person name="Margeot A."/>
            <person name="Metz B."/>
            <person name="Misra M."/>
            <person name="Nevalainen H."/>
            <person name="Omann M."/>
            <person name="Packer N."/>
            <person name="Perrone G."/>
            <person name="Uresti-Rivera E.E."/>
            <person name="Salamov A."/>
            <person name="Schmoll M."/>
            <person name="Seiboth B."/>
            <person name="Shapiro H."/>
            <person name="Sukno S."/>
            <person name="Tamayo-Ramos J.A."/>
            <person name="Tisch D."/>
            <person name="Wiest A."/>
            <person name="Wilkinson H.H."/>
            <person name="Zhang M."/>
            <person name="Coutinho P.M."/>
            <person name="Kenerley C.M."/>
            <person name="Monte E."/>
            <person name="Baker S.E."/>
            <person name="Grigoriev I.V."/>
        </authorList>
    </citation>
    <scope>NUCLEOTIDE SEQUENCE [LARGE SCALE GENOMIC DNA]</scope>
    <source>
        <strain evidence="3">ATCC 20476 / IMI 206040</strain>
    </source>
</reference>
<sequence length="145" mass="16430">MDSKSNLRGLDMRRASSVNEKGLSKDESGQVRLLDSSRLYQESLTSTNAATHPPFRLLEERNLFISVAFRDSTKFVACLRYKKIAGYPARHCIILSMNAAPEMVLVMGQTPFGHALWRMHQQKRSLQSWKNTQKSMANAGATLWI</sequence>
<dbReference type="AlphaFoldDB" id="G9P6A4"/>